<dbReference type="HOGENOM" id="CLU_101141_3_3_9"/>
<dbReference type="PANTHER" id="PTHR31793:SF27">
    <property type="entry name" value="NOVEL THIOESTERASE SUPERFAMILY DOMAIN AND SAPOSIN A-TYPE DOMAIN CONTAINING PROTEIN (0610012H03RIK)"/>
    <property type="match status" value="1"/>
</dbReference>
<dbReference type="Proteomes" id="UP000005439">
    <property type="component" value="Chromosome"/>
</dbReference>
<keyword evidence="4" id="KW-1185">Reference proteome</keyword>
<dbReference type="CDD" id="cd00586">
    <property type="entry name" value="4HBT"/>
    <property type="match status" value="1"/>
</dbReference>
<dbReference type="InterPro" id="IPR029069">
    <property type="entry name" value="HotDog_dom_sf"/>
</dbReference>
<evidence type="ECO:0000313" key="4">
    <source>
        <dbReference type="Proteomes" id="UP000005439"/>
    </source>
</evidence>
<dbReference type="Gene3D" id="3.10.129.10">
    <property type="entry name" value="Hotdog Thioesterase"/>
    <property type="match status" value="1"/>
</dbReference>
<proteinExistence type="inferred from homology"/>
<sequence>MSNSPTQWETVVRWAECDAAGIIYHARVFDWFSEARVSWLAEHALSYYHVLRPQGVELLVKSAHAHFRHALAPGDRVRVTIRLQQITPTRATFHYEGFLWREEWILALEGETDHAFVQGGRAQRLDRRHPDIYQAFCESLEITGGMRSSAQQEAQ</sequence>
<comment type="similarity">
    <text evidence="1">Belongs to the 4-hydroxybenzoyl-CoA thioesterase family.</text>
</comment>
<keyword evidence="2" id="KW-0378">Hydrolase</keyword>
<dbReference type="PATRIC" id="fig|679936.5.peg.148"/>
<dbReference type="InterPro" id="IPR006684">
    <property type="entry name" value="YbgC/YbaW"/>
</dbReference>
<reference evidence="3 4" key="2">
    <citation type="journal article" date="2012" name="Stand. Genomic Sci.">
        <title>Complete genome sequence of the moderately thermophilic mineral-sulfide-oxidizing firmicute Sulfobacillus acidophilus type strain (NAL(T)).</title>
        <authorList>
            <person name="Anderson I."/>
            <person name="Chertkov O."/>
            <person name="Chen A."/>
            <person name="Saunders E."/>
            <person name="Lapidus A."/>
            <person name="Nolan M."/>
            <person name="Lucas S."/>
            <person name="Hammon N."/>
            <person name="Deshpande S."/>
            <person name="Cheng J.F."/>
            <person name="Han C."/>
            <person name="Tapia R."/>
            <person name="Goodwin L.A."/>
            <person name="Pitluck S."/>
            <person name="Liolios K."/>
            <person name="Pagani I."/>
            <person name="Ivanova N."/>
            <person name="Mikhailova N."/>
            <person name="Pati A."/>
            <person name="Palaniappan K."/>
            <person name="Land M."/>
            <person name="Pan C."/>
            <person name="Rohde M."/>
            <person name="Pukall R."/>
            <person name="Goker M."/>
            <person name="Detter J.C."/>
            <person name="Woyke T."/>
            <person name="Bristow J."/>
            <person name="Eisen J.A."/>
            <person name="Markowitz V."/>
            <person name="Hugenholtz P."/>
            <person name="Kyrpides N.C."/>
            <person name="Klenk H.P."/>
            <person name="Mavromatis K."/>
        </authorList>
    </citation>
    <scope>NUCLEOTIDE SEQUENCE [LARGE SCALE GENOMIC DNA]</scope>
    <source>
        <strain evidence="4">ATCC 700253 / DSM 10332 / NAL</strain>
    </source>
</reference>
<dbReference type="KEGG" id="sap:Sulac_0142"/>
<gene>
    <name evidence="3" type="ordered locus">Sulac_0142</name>
</gene>
<dbReference type="PANTHER" id="PTHR31793">
    <property type="entry name" value="4-HYDROXYBENZOYL-COA THIOESTERASE FAMILY MEMBER"/>
    <property type="match status" value="1"/>
</dbReference>
<dbReference type="AlphaFoldDB" id="G8TW72"/>
<dbReference type="SUPFAM" id="SSF54637">
    <property type="entry name" value="Thioesterase/thiol ester dehydrase-isomerase"/>
    <property type="match status" value="1"/>
</dbReference>
<dbReference type="InterPro" id="IPR050563">
    <property type="entry name" value="4-hydroxybenzoyl-CoA_TE"/>
</dbReference>
<dbReference type="PIRSF" id="PIRSF003230">
    <property type="entry name" value="YbgC"/>
    <property type="match status" value="1"/>
</dbReference>
<dbReference type="STRING" id="679936.Sulac_0142"/>
<dbReference type="GO" id="GO:0047617">
    <property type="term" value="F:fatty acyl-CoA hydrolase activity"/>
    <property type="evidence" value="ECO:0007669"/>
    <property type="project" value="TreeGrafter"/>
</dbReference>
<evidence type="ECO:0000256" key="1">
    <source>
        <dbReference type="ARBA" id="ARBA00005953"/>
    </source>
</evidence>
<organism evidence="3 4">
    <name type="scientific">Sulfobacillus acidophilus (strain ATCC 700253 / DSM 10332 / NAL)</name>
    <dbReference type="NCBI Taxonomy" id="679936"/>
    <lineage>
        <taxon>Bacteria</taxon>
        <taxon>Bacillati</taxon>
        <taxon>Bacillota</taxon>
        <taxon>Clostridia</taxon>
        <taxon>Eubacteriales</taxon>
        <taxon>Clostridiales Family XVII. Incertae Sedis</taxon>
        <taxon>Sulfobacillus</taxon>
    </lineage>
</organism>
<name>G8TW72_SULAD</name>
<dbReference type="EMBL" id="CP003179">
    <property type="protein sequence ID" value="AEW03715.1"/>
    <property type="molecule type" value="Genomic_DNA"/>
</dbReference>
<dbReference type="Pfam" id="PF13279">
    <property type="entry name" value="4HBT_2"/>
    <property type="match status" value="1"/>
</dbReference>
<evidence type="ECO:0000313" key="3">
    <source>
        <dbReference type="EMBL" id="AEW03715.1"/>
    </source>
</evidence>
<protein>
    <submittedName>
        <fullName evidence="3">Thioesterase</fullName>
    </submittedName>
</protein>
<accession>G8TW72</accession>
<reference evidence="4" key="1">
    <citation type="submission" date="2011-12" db="EMBL/GenBank/DDBJ databases">
        <title>The complete genome of chromosome of Sulfobacillus acidophilus DSM 10332.</title>
        <authorList>
            <person name="Lucas S."/>
            <person name="Han J."/>
            <person name="Lapidus A."/>
            <person name="Bruce D."/>
            <person name="Goodwin L."/>
            <person name="Pitluck S."/>
            <person name="Peters L."/>
            <person name="Kyrpides N."/>
            <person name="Mavromatis K."/>
            <person name="Ivanova N."/>
            <person name="Mikhailova N."/>
            <person name="Chertkov O."/>
            <person name="Saunders E."/>
            <person name="Detter J.C."/>
            <person name="Tapia R."/>
            <person name="Han C."/>
            <person name="Land M."/>
            <person name="Hauser L."/>
            <person name="Markowitz V."/>
            <person name="Cheng J.-F."/>
            <person name="Hugenholtz P."/>
            <person name="Woyke T."/>
            <person name="Wu D."/>
            <person name="Pukall R."/>
            <person name="Gehrich-Schroeter G."/>
            <person name="Schneider S."/>
            <person name="Klenk H.-P."/>
            <person name="Eisen J.A."/>
        </authorList>
    </citation>
    <scope>NUCLEOTIDE SEQUENCE [LARGE SCALE GENOMIC DNA]</scope>
    <source>
        <strain evidence="4">ATCC 700253 / DSM 10332 / NAL</strain>
    </source>
</reference>
<evidence type="ECO:0000256" key="2">
    <source>
        <dbReference type="ARBA" id="ARBA00022801"/>
    </source>
</evidence>